<evidence type="ECO:0000313" key="8">
    <source>
        <dbReference type="Proteomes" id="UP000007652"/>
    </source>
</evidence>
<dbReference type="GO" id="GO:0016829">
    <property type="term" value="F:lyase activity"/>
    <property type="evidence" value="ECO:0007669"/>
    <property type="project" value="UniProtKB-KW"/>
</dbReference>
<dbReference type="InterPro" id="IPR036986">
    <property type="entry name" value="S4_RNA-bd_sf"/>
</dbReference>
<keyword evidence="3 5" id="KW-0413">Isomerase</keyword>
<proteinExistence type="inferred from homology"/>
<name>I7LGJ1_9CLOT</name>
<dbReference type="InterPro" id="IPR000748">
    <property type="entry name" value="PsdUridine_synth_RsuA/RluB/E/F"/>
</dbReference>
<dbReference type="STRING" id="857293.CAAU_1231"/>
<reference evidence="7 8" key="1">
    <citation type="journal article" date="2011" name="J. Bacteriol.">
        <title>Draft genome sequence of Caloramator australicus strain RC3T, a thermoanaerobe from the Great Artesian Basin of Australia.</title>
        <authorList>
            <person name="Ogg C.D."/>
            <person name="Patel B.K.C."/>
        </authorList>
    </citation>
    <scope>NUCLEOTIDE SEQUENCE [LARGE SCALE GENOMIC DNA]</scope>
    <source>
        <strain evidence="7 8">RC3</strain>
    </source>
</reference>
<dbReference type="InterPro" id="IPR020094">
    <property type="entry name" value="TruA/RsuA/RluB/E/F_N"/>
</dbReference>
<dbReference type="FunFam" id="3.30.70.1560:FF:000001">
    <property type="entry name" value="Pseudouridine synthase"/>
    <property type="match status" value="1"/>
</dbReference>
<accession>I7LGJ1</accession>
<dbReference type="InterPro" id="IPR002942">
    <property type="entry name" value="S4_RNA-bd"/>
</dbReference>
<dbReference type="RefSeq" id="WP_008908585.1">
    <property type="nucleotide sequence ID" value="NZ_CAKP01000067.1"/>
</dbReference>
<evidence type="ECO:0000259" key="6">
    <source>
        <dbReference type="SMART" id="SM00363"/>
    </source>
</evidence>
<dbReference type="eggNOG" id="COG1187">
    <property type="taxonomic scope" value="Bacteria"/>
</dbReference>
<dbReference type="InterPro" id="IPR006145">
    <property type="entry name" value="PsdUridine_synth_RsuA/RluA"/>
</dbReference>
<sequence>MERIQKYIARCGVTSRRGAEELIKQGKVKVNGELIKDIILVDPERDIVEVNGKIIKPEERKVYIMLNKPVGYVTTVKDEKGRRTVLDLIDVKERIYPVGRLDYDTSGLLILTNDGDFAYKLMHPSKEVDKVYIAEVEGIPTEKELEMFRNGLKIEDYITSKAKIEILKTIDKNAIVRIVIHEGKNRQVRKMCEKIGHKVLKLKRVQIGKIKLGSLEVGKWRYLNKEEIEWVKRL</sequence>
<dbReference type="CDD" id="cd00165">
    <property type="entry name" value="S4"/>
    <property type="match status" value="1"/>
</dbReference>
<keyword evidence="8" id="KW-1185">Reference proteome</keyword>
<dbReference type="Proteomes" id="UP000007652">
    <property type="component" value="Unassembled WGS sequence"/>
</dbReference>
<evidence type="ECO:0000256" key="4">
    <source>
        <dbReference type="PROSITE-ProRule" id="PRU00182"/>
    </source>
</evidence>
<dbReference type="CDD" id="cd02870">
    <property type="entry name" value="PseudoU_synth_RsuA_like"/>
    <property type="match status" value="1"/>
</dbReference>
<dbReference type="SUPFAM" id="SSF55120">
    <property type="entry name" value="Pseudouridine synthase"/>
    <property type="match status" value="1"/>
</dbReference>
<dbReference type="PANTHER" id="PTHR47683">
    <property type="entry name" value="PSEUDOURIDINE SYNTHASE FAMILY PROTEIN-RELATED"/>
    <property type="match status" value="1"/>
</dbReference>
<dbReference type="SUPFAM" id="SSF55174">
    <property type="entry name" value="Alpha-L RNA-binding motif"/>
    <property type="match status" value="1"/>
</dbReference>
<dbReference type="GO" id="GO:0000455">
    <property type="term" value="P:enzyme-directed rRNA pseudouridine synthesis"/>
    <property type="evidence" value="ECO:0007669"/>
    <property type="project" value="UniProtKB-ARBA"/>
</dbReference>
<dbReference type="PROSITE" id="PS01149">
    <property type="entry name" value="PSI_RSU"/>
    <property type="match status" value="1"/>
</dbReference>
<dbReference type="Pfam" id="PF01479">
    <property type="entry name" value="S4"/>
    <property type="match status" value="1"/>
</dbReference>
<dbReference type="EC" id="5.4.99.-" evidence="5"/>
<dbReference type="SMART" id="SM00363">
    <property type="entry name" value="S4"/>
    <property type="match status" value="1"/>
</dbReference>
<comment type="caution">
    <text evidence="7">The sequence shown here is derived from an EMBL/GenBank/DDBJ whole genome shotgun (WGS) entry which is preliminary data.</text>
</comment>
<dbReference type="Gene3D" id="3.30.70.1560">
    <property type="entry name" value="Alpha-L RNA-binding motif"/>
    <property type="match status" value="1"/>
</dbReference>
<evidence type="ECO:0000256" key="2">
    <source>
        <dbReference type="ARBA" id="ARBA00022884"/>
    </source>
</evidence>
<dbReference type="Gene3D" id="3.30.70.580">
    <property type="entry name" value="Pseudouridine synthase I, catalytic domain, N-terminal subdomain"/>
    <property type="match status" value="1"/>
</dbReference>
<dbReference type="FunFam" id="3.10.290.10:FF:000003">
    <property type="entry name" value="Pseudouridine synthase"/>
    <property type="match status" value="1"/>
</dbReference>
<keyword evidence="7" id="KW-0456">Lyase</keyword>
<protein>
    <recommendedName>
        <fullName evidence="5">Pseudouridine synthase</fullName>
        <ecNumber evidence="5">5.4.99.-</ecNumber>
    </recommendedName>
</protein>
<dbReference type="NCBIfam" id="TIGR00093">
    <property type="entry name" value="pseudouridine synthase"/>
    <property type="match status" value="1"/>
</dbReference>
<dbReference type="InterPro" id="IPR042092">
    <property type="entry name" value="PsdUridine_s_RsuA/RluB/E/F_cat"/>
</dbReference>
<evidence type="ECO:0000313" key="7">
    <source>
        <dbReference type="EMBL" id="CCJ33315.1"/>
    </source>
</evidence>
<dbReference type="Gene3D" id="3.10.290.10">
    <property type="entry name" value="RNA-binding S4 domain"/>
    <property type="match status" value="1"/>
</dbReference>
<dbReference type="AlphaFoldDB" id="I7LGJ1"/>
<dbReference type="GO" id="GO:0003723">
    <property type="term" value="F:RNA binding"/>
    <property type="evidence" value="ECO:0007669"/>
    <property type="project" value="UniProtKB-KW"/>
</dbReference>
<keyword evidence="2 4" id="KW-0694">RNA-binding</keyword>
<dbReference type="GO" id="GO:0120159">
    <property type="term" value="F:rRNA pseudouridine synthase activity"/>
    <property type="evidence" value="ECO:0007669"/>
    <property type="project" value="UniProtKB-ARBA"/>
</dbReference>
<dbReference type="InterPro" id="IPR050343">
    <property type="entry name" value="RsuA_PseudoU_synthase"/>
</dbReference>
<dbReference type="EMBL" id="CAKP01000067">
    <property type="protein sequence ID" value="CCJ33315.1"/>
    <property type="molecule type" value="Genomic_DNA"/>
</dbReference>
<gene>
    <name evidence="7" type="ORF">CAAU_1231</name>
</gene>
<dbReference type="OrthoDB" id="9807213at2"/>
<dbReference type="InterPro" id="IPR018496">
    <property type="entry name" value="PsdUridine_synth_RsuA/RluB_CS"/>
</dbReference>
<dbReference type="InterPro" id="IPR020103">
    <property type="entry name" value="PsdUridine_synth_cat_dom_sf"/>
</dbReference>
<evidence type="ECO:0000256" key="5">
    <source>
        <dbReference type="RuleBase" id="RU003887"/>
    </source>
</evidence>
<organism evidence="7 8">
    <name type="scientific">Caloramator australicus RC3</name>
    <dbReference type="NCBI Taxonomy" id="857293"/>
    <lineage>
        <taxon>Bacteria</taxon>
        <taxon>Bacillati</taxon>
        <taxon>Bacillota</taxon>
        <taxon>Clostridia</taxon>
        <taxon>Eubacteriales</taxon>
        <taxon>Clostridiaceae</taxon>
        <taxon>Caloramator</taxon>
    </lineage>
</organism>
<dbReference type="Pfam" id="PF00849">
    <property type="entry name" value="PseudoU_synth_2"/>
    <property type="match status" value="1"/>
</dbReference>
<dbReference type="PANTHER" id="PTHR47683:SF2">
    <property type="entry name" value="RNA-BINDING S4 DOMAIN-CONTAINING PROTEIN"/>
    <property type="match status" value="1"/>
</dbReference>
<feature type="domain" description="RNA-binding S4" evidence="6">
    <location>
        <begin position="2"/>
        <end position="64"/>
    </location>
</feature>
<comment type="similarity">
    <text evidence="1 5">Belongs to the pseudouridine synthase RsuA family.</text>
</comment>
<evidence type="ECO:0000256" key="1">
    <source>
        <dbReference type="ARBA" id="ARBA00008348"/>
    </source>
</evidence>
<dbReference type="PROSITE" id="PS50889">
    <property type="entry name" value="S4"/>
    <property type="match status" value="1"/>
</dbReference>
<evidence type="ECO:0000256" key="3">
    <source>
        <dbReference type="ARBA" id="ARBA00023235"/>
    </source>
</evidence>
<dbReference type="GO" id="GO:0005829">
    <property type="term" value="C:cytosol"/>
    <property type="evidence" value="ECO:0007669"/>
    <property type="project" value="UniProtKB-ARBA"/>
</dbReference>